<proteinExistence type="predicted"/>
<evidence type="ECO:0000259" key="1">
    <source>
        <dbReference type="Pfam" id="PF13090"/>
    </source>
</evidence>
<dbReference type="Pfam" id="PF13090">
    <property type="entry name" value="PP_kinase_C"/>
    <property type="match status" value="1"/>
</dbReference>
<dbReference type="GO" id="GO:0006799">
    <property type="term" value="P:polyphosphate biosynthetic process"/>
    <property type="evidence" value="ECO:0007669"/>
    <property type="project" value="InterPro"/>
</dbReference>
<protein>
    <submittedName>
        <fullName evidence="2">Polyphosphate kinase</fullName>
        <ecNumber evidence="2">2.7.4.1</ecNumber>
    </submittedName>
</protein>
<feature type="domain" description="Polyphosphate kinase C-terminal" evidence="1">
    <location>
        <begin position="14"/>
        <end position="180"/>
    </location>
</feature>
<comment type="caution">
    <text evidence="2">The sequence shown here is derived from an EMBL/GenBank/DDBJ whole genome shotgun (WGS) entry which is preliminary data.</text>
</comment>
<sequence>MFEASYRTFSFRQLVVSPMEMRSFVEGMFDKLTECAARGEEAYAAIKLNNIVDQEIADKIYMAARAGVKLDIICRSACVLQPINDNLRIISIVGRNLEHSRIIYFRCGQWDRVYITSADWMKRNMDRRIEVLCPVLDKDAAEVLKNVLITHLKDNVKARYVNGKKNNTFVRNDEPPFNSQDELHRIIKNGGFKV</sequence>
<name>A0A644XBK0_9ZZZZ</name>
<reference evidence="2" key="1">
    <citation type="submission" date="2019-08" db="EMBL/GenBank/DDBJ databases">
        <authorList>
            <person name="Kucharzyk K."/>
            <person name="Murdoch R.W."/>
            <person name="Higgins S."/>
            <person name="Loffler F."/>
        </authorList>
    </citation>
    <scope>NUCLEOTIDE SEQUENCE</scope>
</reference>
<evidence type="ECO:0000313" key="2">
    <source>
        <dbReference type="EMBL" id="MPM13287.1"/>
    </source>
</evidence>
<accession>A0A644XBK0</accession>
<gene>
    <name evidence="2" type="primary">ppk_10</name>
    <name evidence="2" type="ORF">SDC9_59643</name>
</gene>
<dbReference type="PANTHER" id="PTHR30218">
    <property type="entry name" value="POLYPHOSPHATE KINASE"/>
    <property type="match status" value="1"/>
</dbReference>
<keyword evidence="2" id="KW-0418">Kinase</keyword>
<dbReference type="EC" id="2.7.4.1" evidence="2"/>
<organism evidence="2">
    <name type="scientific">bioreactor metagenome</name>
    <dbReference type="NCBI Taxonomy" id="1076179"/>
    <lineage>
        <taxon>unclassified sequences</taxon>
        <taxon>metagenomes</taxon>
        <taxon>ecological metagenomes</taxon>
    </lineage>
</organism>
<dbReference type="GO" id="GO:0008976">
    <property type="term" value="F:polyphosphate kinase activity"/>
    <property type="evidence" value="ECO:0007669"/>
    <property type="project" value="UniProtKB-EC"/>
</dbReference>
<dbReference type="AlphaFoldDB" id="A0A644XBK0"/>
<dbReference type="InterPro" id="IPR003414">
    <property type="entry name" value="PP_kinase"/>
</dbReference>
<keyword evidence="2" id="KW-0808">Transferase</keyword>
<dbReference type="InterPro" id="IPR025200">
    <property type="entry name" value="PPK_C_dom2"/>
</dbReference>
<dbReference type="Gene3D" id="3.30.870.10">
    <property type="entry name" value="Endonuclease Chain A"/>
    <property type="match status" value="1"/>
</dbReference>
<dbReference type="EMBL" id="VSSQ01002096">
    <property type="protein sequence ID" value="MPM13287.1"/>
    <property type="molecule type" value="Genomic_DNA"/>
</dbReference>
<dbReference type="PANTHER" id="PTHR30218:SF0">
    <property type="entry name" value="POLYPHOSPHATE KINASE"/>
    <property type="match status" value="1"/>
</dbReference>
<dbReference type="GO" id="GO:0009358">
    <property type="term" value="C:polyphosphate kinase complex"/>
    <property type="evidence" value="ECO:0007669"/>
    <property type="project" value="InterPro"/>
</dbReference>
<dbReference type="SUPFAM" id="SSF56024">
    <property type="entry name" value="Phospholipase D/nuclease"/>
    <property type="match status" value="1"/>
</dbReference>